<name>A0ACC1AIS6_9ROSI</name>
<gene>
    <name evidence="1" type="ORF">Patl1_06918</name>
</gene>
<reference evidence="2" key="1">
    <citation type="journal article" date="2023" name="G3 (Bethesda)">
        <title>Genome assembly and association tests identify interacting loci associated with vigor, precocity, and sex in interspecific pistachio rootstocks.</title>
        <authorList>
            <person name="Palmer W."/>
            <person name="Jacygrad E."/>
            <person name="Sagayaradj S."/>
            <person name="Cavanaugh K."/>
            <person name="Han R."/>
            <person name="Bertier L."/>
            <person name="Beede B."/>
            <person name="Kafkas S."/>
            <person name="Golino D."/>
            <person name="Preece J."/>
            <person name="Michelmore R."/>
        </authorList>
    </citation>
    <scope>NUCLEOTIDE SEQUENCE [LARGE SCALE GENOMIC DNA]</scope>
</reference>
<sequence>MVCLFDWLLSKLHFFNFCRFQEIAAFRVVCPSLRDVAFCSCVQFVEGCCSLYRLSSVCLLLGVFCSLCSLWLLVTGFVAGNAVFWRIML</sequence>
<dbReference type="Proteomes" id="UP001164250">
    <property type="component" value="Chromosome 10"/>
</dbReference>
<proteinExistence type="predicted"/>
<accession>A0ACC1AIS6</accession>
<comment type="caution">
    <text evidence="1">The sequence shown here is derived from an EMBL/GenBank/DDBJ whole genome shotgun (WGS) entry which is preliminary data.</text>
</comment>
<evidence type="ECO:0000313" key="2">
    <source>
        <dbReference type="Proteomes" id="UP001164250"/>
    </source>
</evidence>
<evidence type="ECO:0000313" key="1">
    <source>
        <dbReference type="EMBL" id="KAJ0086575.1"/>
    </source>
</evidence>
<keyword evidence="2" id="KW-1185">Reference proteome</keyword>
<protein>
    <submittedName>
        <fullName evidence="1">Uncharacterized protein</fullName>
    </submittedName>
</protein>
<dbReference type="EMBL" id="CM047906">
    <property type="protein sequence ID" value="KAJ0086575.1"/>
    <property type="molecule type" value="Genomic_DNA"/>
</dbReference>
<organism evidence="1 2">
    <name type="scientific">Pistacia atlantica</name>
    <dbReference type="NCBI Taxonomy" id="434234"/>
    <lineage>
        <taxon>Eukaryota</taxon>
        <taxon>Viridiplantae</taxon>
        <taxon>Streptophyta</taxon>
        <taxon>Embryophyta</taxon>
        <taxon>Tracheophyta</taxon>
        <taxon>Spermatophyta</taxon>
        <taxon>Magnoliopsida</taxon>
        <taxon>eudicotyledons</taxon>
        <taxon>Gunneridae</taxon>
        <taxon>Pentapetalae</taxon>
        <taxon>rosids</taxon>
        <taxon>malvids</taxon>
        <taxon>Sapindales</taxon>
        <taxon>Anacardiaceae</taxon>
        <taxon>Pistacia</taxon>
    </lineage>
</organism>